<dbReference type="CDD" id="cd05233">
    <property type="entry name" value="SDR_c"/>
    <property type="match status" value="1"/>
</dbReference>
<evidence type="ECO:0008006" key="5">
    <source>
        <dbReference type="Google" id="ProtNLM"/>
    </source>
</evidence>
<dbReference type="PANTHER" id="PTHR43477">
    <property type="entry name" value="DIHYDROANTICAPSIN 7-DEHYDROGENASE"/>
    <property type="match status" value="1"/>
</dbReference>
<organism evidence="3 4">
    <name type="scientific">Marine Group III euryarchaeote CG-Epi2</name>
    <dbReference type="NCBI Taxonomy" id="1888996"/>
    <lineage>
        <taxon>Archaea</taxon>
        <taxon>Methanobacteriati</taxon>
        <taxon>Thermoplasmatota</taxon>
        <taxon>Thermoplasmata</taxon>
        <taxon>Candidatus Thermoprofundales</taxon>
    </lineage>
</organism>
<dbReference type="InterPro" id="IPR036291">
    <property type="entry name" value="NAD(P)-bd_dom_sf"/>
</dbReference>
<evidence type="ECO:0000313" key="4">
    <source>
        <dbReference type="Proteomes" id="UP000183615"/>
    </source>
</evidence>
<comment type="similarity">
    <text evidence="1">Belongs to the short-chain dehydrogenases/reductases (SDR) family.</text>
</comment>
<comment type="caution">
    <text evidence="3">The sequence shown here is derived from an EMBL/GenBank/DDBJ whole genome shotgun (WGS) entry which is preliminary data.</text>
</comment>
<sequence length="241" mass="25510">MKKNIAIFGGSSDIAISTINQISNEKYNFYALIRDQDKSEELTGLGVYVTIGDATSEEDIKNFVASVKESGEIHGVLHSVGSFAVRPPHAMNKEAFESVISTNLTSAFLTLSIAGKAMLSQGHGRIVFMSSVAGSLGLVNHEAISAAKGGVESMVRSAAATYANRGIRINAVAPGLTDTKLASPIMSNETASQAASQKIPIKRVNEKEEIATVLKWLLTDAPDNFTGQVLHTDGGMSKVLV</sequence>
<gene>
    <name evidence="3" type="ORF">BET99_01270</name>
</gene>
<dbReference type="GO" id="GO:0016491">
    <property type="term" value="F:oxidoreductase activity"/>
    <property type="evidence" value="ECO:0007669"/>
    <property type="project" value="UniProtKB-KW"/>
</dbReference>
<evidence type="ECO:0000256" key="2">
    <source>
        <dbReference type="ARBA" id="ARBA00023002"/>
    </source>
</evidence>
<evidence type="ECO:0000256" key="1">
    <source>
        <dbReference type="ARBA" id="ARBA00006484"/>
    </source>
</evidence>
<proteinExistence type="inferred from homology"/>
<reference evidence="3 4" key="1">
    <citation type="submission" date="2016-08" db="EMBL/GenBank/DDBJ databases">
        <title>New Insights into Marine Group III Euryarchaeota, from dark to light.</title>
        <authorList>
            <person name="Haro-Moreno J.M."/>
            <person name="Rodriguez-Valera F."/>
            <person name="Lopez-Garcia P."/>
            <person name="Moreira D."/>
            <person name="Martin-Cuadrado A.B."/>
        </authorList>
    </citation>
    <scope>NUCLEOTIDE SEQUENCE [LARGE SCALE GENOMIC DNA]</scope>
    <source>
        <strain evidence="3">CG-Epi2</strain>
    </source>
</reference>
<dbReference type="InterPro" id="IPR051122">
    <property type="entry name" value="SDR_DHRS6-like"/>
</dbReference>
<dbReference type="EMBL" id="MIYZ01000023">
    <property type="protein sequence ID" value="OIR22147.1"/>
    <property type="molecule type" value="Genomic_DNA"/>
</dbReference>
<dbReference type="Gene3D" id="3.40.50.720">
    <property type="entry name" value="NAD(P)-binding Rossmann-like Domain"/>
    <property type="match status" value="1"/>
</dbReference>
<evidence type="ECO:0000313" key="3">
    <source>
        <dbReference type="EMBL" id="OIR22147.1"/>
    </source>
</evidence>
<protein>
    <recommendedName>
        <fullName evidence="5">2-deoxy-D-gluconate 3-dehydrogenase</fullName>
    </recommendedName>
</protein>
<dbReference type="SUPFAM" id="SSF51735">
    <property type="entry name" value="NAD(P)-binding Rossmann-fold domains"/>
    <property type="match status" value="1"/>
</dbReference>
<dbReference type="Proteomes" id="UP000183615">
    <property type="component" value="Unassembled WGS sequence"/>
</dbReference>
<keyword evidence="2" id="KW-0560">Oxidoreductase</keyword>
<name>A0A1J5TPN5_9ARCH</name>
<accession>A0A1J5TPN5</accession>
<dbReference type="AlphaFoldDB" id="A0A1J5TPN5"/>
<dbReference type="PANTHER" id="PTHR43477:SF1">
    <property type="entry name" value="DIHYDROANTICAPSIN 7-DEHYDROGENASE"/>
    <property type="match status" value="1"/>
</dbReference>
<dbReference type="Pfam" id="PF13561">
    <property type="entry name" value="adh_short_C2"/>
    <property type="match status" value="1"/>
</dbReference>
<dbReference type="PRINTS" id="PR00081">
    <property type="entry name" value="GDHRDH"/>
</dbReference>
<dbReference type="InterPro" id="IPR002347">
    <property type="entry name" value="SDR_fam"/>
</dbReference>